<dbReference type="SMART" id="SM00062">
    <property type="entry name" value="PBPb"/>
    <property type="match status" value="1"/>
</dbReference>
<accession>A0AAW9PT13</accession>
<comment type="similarity">
    <text evidence="2">Belongs to the bacterial solute-binding protein SsuA/TauA family.</text>
</comment>
<evidence type="ECO:0000256" key="3">
    <source>
        <dbReference type="ARBA" id="ARBA00022448"/>
    </source>
</evidence>
<dbReference type="NCBIfam" id="TIGR01728">
    <property type="entry name" value="SsuA_fam"/>
    <property type="match status" value="1"/>
</dbReference>
<reference evidence="9" key="1">
    <citation type="submission" date="2024-01" db="EMBL/GenBank/DDBJ databases">
        <title>Bank of Algae and Cyanobacteria of the Azores (BACA) strain genomes.</title>
        <authorList>
            <person name="Luz R."/>
            <person name="Cordeiro R."/>
            <person name="Fonseca A."/>
            <person name="Goncalves V."/>
        </authorList>
    </citation>
    <scope>NUCLEOTIDE SEQUENCE</scope>
    <source>
        <strain evidence="9">BACA0141</strain>
    </source>
</reference>
<dbReference type="InterPro" id="IPR001638">
    <property type="entry name" value="Solute-binding_3/MltF_N"/>
</dbReference>
<keyword evidence="10" id="KW-1185">Reference proteome</keyword>
<proteinExistence type="inferred from homology"/>
<name>A0AAW9PT13_9CYAN</name>
<sequence>MNLYNRRSITKAMGYFLLAIASGCTATNSASVTTSSPASTATTATNAPAKSQNTAKAKVIRIGVSKFGAMLNALREKGTLEKSLSALGVSLEWKEFIAGPQLMEALAVGTIDLTYTGEPPPIFAQANGTPVVYLANEKLGVASVAVLVPKDSDIKGVADLKGKRVAISKATNSQYIVIRALETVGLTFNDITPVYLTPSDGRIAFEGGKVDAWSTWDPFQAAAEQALGAKILFDGKGFLPNTGYYLSTKSFADNNAETIAVILKQVEEINDWAAKNPRAVAELLSPKYGVSVEVLEIVEKRREHGFQPIDEKVIAEQQRIADVFLKEKVLPKPVIVKEAIWKPKS</sequence>
<evidence type="ECO:0000256" key="4">
    <source>
        <dbReference type="ARBA" id="ARBA00022729"/>
    </source>
</evidence>
<evidence type="ECO:0000256" key="5">
    <source>
        <dbReference type="ARBA" id="ARBA00055538"/>
    </source>
</evidence>
<feature type="chain" id="PRO_5043589310" description="Putative aliphatic sulfonates-binding protein" evidence="7">
    <location>
        <begin position="27"/>
        <end position="345"/>
    </location>
</feature>
<evidence type="ECO:0000313" key="9">
    <source>
        <dbReference type="EMBL" id="MEE3717682.1"/>
    </source>
</evidence>
<evidence type="ECO:0000259" key="8">
    <source>
        <dbReference type="SMART" id="SM00062"/>
    </source>
</evidence>
<dbReference type="EMBL" id="JAZBJZ010000048">
    <property type="protein sequence ID" value="MEE3717682.1"/>
    <property type="molecule type" value="Genomic_DNA"/>
</dbReference>
<dbReference type="AlphaFoldDB" id="A0AAW9PT13"/>
<evidence type="ECO:0000256" key="7">
    <source>
        <dbReference type="SAM" id="SignalP"/>
    </source>
</evidence>
<dbReference type="InterPro" id="IPR015168">
    <property type="entry name" value="SsuA/THI5"/>
</dbReference>
<feature type="domain" description="Solute-binding protein family 3/N-terminal" evidence="8">
    <location>
        <begin position="59"/>
        <end position="276"/>
    </location>
</feature>
<comment type="subcellular location">
    <subcellularLocation>
        <location evidence="1">Periplasm</location>
    </subcellularLocation>
</comment>
<comment type="function">
    <text evidence="5">Part of a binding-protein-dependent transport system for aliphatic sulfonates. Putative binding protein.</text>
</comment>
<dbReference type="GO" id="GO:0042626">
    <property type="term" value="F:ATPase-coupled transmembrane transporter activity"/>
    <property type="evidence" value="ECO:0007669"/>
    <property type="project" value="InterPro"/>
</dbReference>
<dbReference type="FunFam" id="3.40.190.10:FF:000050">
    <property type="entry name" value="Sulfonate ABC transporter substrate-binding protein"/>
    <property type="match status" value="1"/>
</dbReference>
<dbReference type="Proteomes" id="UP001333818">
    <property type="component" value="Unassembled WGS sequence"/>
</dbReference>
<organism evidence="9 10">
    <name type="scientific">Tumidithrix elongata BACA0141</name>
    <dbReference type="NCBI Taxonomy" id="2716417"/>
    <lineage>
        <taxon>Bacteria</taxon>
        <taxon>Bacillati</taxon>
        <taxon>Cyanobacteriota</taxon>
        <taxon>Cyanophyceae</taxon>
        <taxon>Pseudanabaenales</taxon>
        <taxon>Pseudanabaenaceae</taxon>
        <taxon>Tumidithrix</taxon>
        <taxon>Tumidithrix elongata</taxon>
    </lineage>
</organism>
<dbReference type="PANTHER" id="PTHR30024">
    <property type="entry name" value="ALIPHATIC SULFONATES-BINDING PROTEIN-RELATED"/>
    <property type="match status" value="1"/>
</dbReference>
<keyword evidence="3" id="KW-0813">Transport</keyword>
<evidence type="ECO:0000256" key="6">
    <source>
        <dbReference type="ARBA" id="ARBA00070228"/>
    </source>
</evidence>
<comment type="caution">
    <text evidence="9">The sequence shown here is derived from an EMBL/GenBank/DDBJ whole genome shotgun (WGS) entry which is preliminary data.</text>
</comment>
<dbReference type="InterPro" id="IPR010067">
    <property type="entry name" value="ABC_SsuA_sub-bd"/>
</dbReference>
<evidence type="ECO:0000256" key="2">
    <source>
        <dbReference type="ARBA" id="ARBA00010742"/>
    </source>
</evidence>
<dbReference type="PANTHER" id="PTHR30024:SF42">
    <property type="entry name" value="ALIPHATIC SULFONATES-BINDING PROTEIN-RELATED"/>
    <property type="match status" value="1"/>
</dbReference>
<protein>
    <recommendedName>
        <fullName evidence="6">Putative aliphatic sulfonates-binding protein</fullName>
    </recommendedName>
</protein>
<feature type="signal peptide" evidence="7">
    <location>
        <begin position="1"/>
        <end position="26"/>
    </location>
</feature>
<dbReference type="GO" id="GO:0016020">
    <property type="term" value="C:membrane"/>
    <property type="evidence" value="ECO:0007669"/>
    <property type="project" value="InterPro"/>
</dbReference>
<dbReference type="RefSeq" id="WP_330484113.1">
    <property type="nucleotide sequence ID" value="NZ_JAZBJZ010000048.1"/>
</dbReference>
<keyword evidence="4 7" id="KW-0732">Signal</keyword>
<dbReference type="PROSITE" id="PS51257">
    <property type="entry name" value="PROKAR_LIPOPROTEIN"/>
    <property type="match status" value="1"/>
</dbReference>
<gene>
    <name evidence="9" type="ORF">V2H45_13155</name>
</gene>
<evidence type="ECO:0000313" key="10">
    <source>
        <dbReference type="Proteomes" id="UP001333818"/>
    </source>
</evidence>
<evidence type="ECO:0000256" key="1">
    <source>
        <dbReference type="ARBA" id="ARBA00004418"/>
    </source>
</evidence>
<dbReference type="Pfam" id="PF09084">
    <property type="entry name" value="NMT1"/>
    <property type="match status" value="1"/>
</dbReference>
<dbReference type="GO" id="GO:0042597">
    <property type="term" value="C:periplasmic space"/>
    <property type="evidence" value="ECO:0007669"/>
    <property type="project" value="UniProtKB-SubCell"/>
</dbReference>
<dbReference type="Gene3D" id="3.40.190.10">
    <property type="entry name" value="Periplasmic binding protein-like II"/>
    <property type="match status" value="2"/>
</dbReference>
<dbReference type="SUPFAM" id="SSF53850">
    <property type="entry name" value="Periplasmic binding protein-like II"/>
    <property type="match status" value="1"/>
</dbReference>